<dbReference type="Gene3D" id="3.30.300.30">
    <property type="match status" value="1"/>
</dbReference>
<dbReference type="EC" id="6.2.1.44" evidence="6"/>
<sequence length="556" mass="59790">MTGPFSRTASIFDRGLAPDPANHVPLSPLSFLKRAAKVYPDKPAIRHGRRTITYAQFHDRVRRFAGALLRAGVGRGDTVSVLAPNVPALLEAHYAVPLAGAVLNALNTRLDAAAIAFILDHSETVLLIVDRELSPVAKAALARTERPVTLVEIADEQAPDAPSLGAVEYEDFLAAADPAPWRGPDDEWQAIALNYTSGTTGNPKGVVYHHRGAYLNALGNAFTLNVRPESVFLWTLPMFHCNGWTYSWAVTAAGGTHVCLRRVEPAAIFDAIAELGVTHLCGAPIVLNMLIHAPAAVRGHAPRRVIVGTGGAAPPSAVLAGMTALGFEVVHMYGLTECYGPATVCAPQEGWEDLDADGLALQFARQGVNHVAVEDATVLDRETGRPVPADAQTIGEIALRGNTVMKGYLKNPAATKEALKDGWFRTGDLGVLHPDGYIEVKDRSKDIIISGGENISSLEVEEALYRHPAVLEAAVVARPDDRWGESPCAFVTVKPGSERPSESEIIQWCRDRIAHYKVPRTVVFSDLPKTSTGKIQKTVLRDAARDLGARREAKSV</sequence>
<comment type="catalytic activity">
    <reaction evidence="5">
        <text>3-(methylsulfanyl)propanoate + ATP + CoA = 3-(methylsulfanyl)propanoyl-CoA + AMP + diphosphate</text>
        <dbReference type="Rhea" id="RHEA:43052"/>
        <dbReference type="ChEBI" id="CHEBI:30616"/>
        <dbReference type="ChEBI" id="CHEBI:33019"/>
        <dbReference type="ChEBI" id="CHEBI:49016"/>
        <dbReference type="ChEBI" id="CHEBI:57287"/>
        <dbReference type="ChEBI" id="CHEBI:82815"/>
        <dbReference type="ChEBI" id="CHEBI:456215"/>
        <dbReference type="EC" id="6.2.1.44"/>
    </reaction>
    <physiologicalReaction direction="left-to-right" evidence="5">
        <dbReference type="Rhea" id="RHEA:43053"/>
    </physiologicalReaction>
</comment>
<feature type="domain" description="AMP-dependent synthetase/ligase" evidence="8">
    <location>
        <begin position="33"/>
        <end position="409"/>
    </location>
</feature>
<dbReference type="InterPro" id="IPR020845">
    <property type="entry name" value="AMP-binding_CS"/>
</dbReference>
<gene>
    <name evidence="10" type="ORF">ABAZ39_31060</name>
</gene>
<dbReference type="InterPro" id="IPR042099">
    <property type="entry name" value="ANL_N_sf"/>
</dbReference>
<dbReference type="FunFam" id="3.30.300.30:FF:000008">
    <property type="entry name" value="2,3-dihydroxybenzoate-AMP ligase"/>
    <property type="match status" value="1"/>
</dbReference>
<keyword evidence="4" id="KW-0443">Lipid metabolism</keyword>
<keyword evidence="3" id="KW-0276">Fatty acid metabolism</keyword>
<name>A0A060DUE0_9PROT</name>
<dbReference type="NCBIfam" id="NF006020">
    <property type="entry name" value="PRK08162.1"/>
    <property type="match status" value="1"/>
</dbReference>
<protein>
    <recommendedName>
        <fullName evidence="7">3-methylmercaptopropionyl-CoA ligase</fullName>
        <ecNumber evidence="6">6.2.1.44</ecNumber>
    </recommendedName>
</protein>
<dbReference type="RefSeq" id="WP_040138042.1">
    <property type="nucleotide sequence ID" value="NZ_CP007797.1"/>
</dbReference>
<keyword evidence="10" id="KW-0614">Plasmid</keyword>
<dbReference type="Pfam" id="PF13193">
    <property type="entry name" value="AMP-binding_C"/>
    <property type="match status" value="1"/>
</dbReference>
<evidence type="ECO:0000256" key="2">
    <source>
        <dbReference type="ARBA" id="ARBA00022598"/>
    </source>
</evidence>
<dbReference type="Proteomes" id="UP000027186">
    <property type="component" value="Plasmid AbAZ39_p4"/>
</dbReference>
<evidence type="ECO:0000256" key="4">
    <source>
        <dbReference type="ARBA" id="ARBA00023098"/>
    </source>
</evidence>
<proteinExistence type="inferred from homology"/>
<geneLocation type="plasmid" evidence="10 11">
    <name>AbAZ39_p4</name>
</geneLocation>
<dbReference type="InterPro" id="IPR000873">
    <property type="entry name" value="AMP-dep_synth/lig_dom"/>
</dbReference>
<dbReference type="AlphaFoldDB" id="A0A060DUE0"/>
<dbReference type="GO" id="GO:0006631">
    <property type="term" value="P:fatty acid metabolic process"/>
    <property type="evidence" value="ECO:0007669"/>
    <property type="project" value="UniProtKB-KW"/>
</dbReference>
<dbReference type="GO" id="GO:0016874">
    <property type="term" value="F:ligase activity"/>
    <property type="evidence" value="ECO:0007669"/>
    <property type="project" value="UniProtKB-KW"/>
</dbReference>
<feature type="domain" description="AMP-binding enzyme C-terminal" evidence="9">
    <location>
        <begin position="459"/>
        <end position="534"/>
    </location>
</feature>
<comment type="similarity">
    <text evidence="1">Belongs to the ATP-dependent AMP-binding enzyme family.</text>
</comment>
<evidence type="ECO:0000256" key="3">
    <source>
        <dbReference type="ARBA" id="ARBA00022832"/>
    </source>
</evidence>
<dbReference type="InterPro" id="IPR025110">
    <property type="entry name" value="AMP-bd_C"/>
</dbReference>
<dbReference type="Gene3D" id="3.40.50.12780">
    <property type="entry name" value="N-terminal domain of ligase-like"/>
    <property type="match status" value="1"/>
</dbReference>
<dbReference type="Pfam" id="PF00501">
    <property type="entry name" value="AMP-binding"/>
    <property type="match status" value="1"/>
</dbReference>
<evidence type="ECO:0000259" key="8">
    <source>
        <dbReference type="Pfam" id="PF00501"/>
    </source>
</evidence>
<dbReference type="SUPFAM" id="SSF56801">
    <property type="entry name" value="Acetyl-CoA synthetase-like"/>
    <property type="match status" value="1"/>
</dbReference>
<dbReference type="InterPro" id="IPR045851">
    <property type="entry name" value="AMP-bd_C_sf"/>
</dbReference>
<reference evidence="10 11" key="1">
    <citation type="journal article" date="2014" name="Genome Announc.">
        <title>Complete Genome Sequence of the Model Rhizosphere Strain Azospirillum brasilense Az39, Successfully Applied in Agriculture.</title>
        <authorList>
            <person name="Rivera D."/>
            <person name="Revale S."/>
            <person name="Molina R."/>
            <person name="Gualpa J."/>
            <person name="Puente M."/>
            <person name="Maroniche G."/>
            <person name="Paris G."/>
            <person name="Baker D."/>
            <person name="Clavijo B."/>
            <person name="McLay K."/>
            <person name="Spaepen S."/>
            <person name="Perticari A."/>
            <person name="Vazquez M."/>
            <person name="Wisniewski-Dye F."/>
            <person name="Watkins C."/>
            <person name="Martinez-Abarca F."/>
            <person name="Vanderleyden J."/>
            <person name="Cassan F."/>
        </authorList>
    </citation>
    <scope>NUCLEOTIDE SEQUENCE [LARGE SCALE GENOMIC DNA]</scope>
    <source>
        <strain evidence="10 11">Az39</strain>
        <plasmid evidence="10">AbAZ39_p4</plasmid>
    </source>
</reference>
<organism evidence="10 11">
    <name type="scientific">Azospirillum argentinense</name>
    <dbReference type="NCBI Taxonomy" id="2970906"/>
    <lineage>
        <taxon>Bacteria</taxon>
        <taxon>Pseudomonadati</taxon>
        <taxon>Pseudomonadota</taxon>
        <taxon>Alphaproteobacteria</taxon>
        <taxon>Rhodospirillales</taxon>
        <taxon>Azospirillaceae</taxon>
        <taxon>Azospirillum</taxon>
    </lineage>
</organism>
<dbReference type="KEGG" id="abq:ABAZ39_31060"/>
<dbReference type="EMBL" id="CP007797">
    <property type="protein sequence ID" value="AIB16295.1"/>
    <property type="molecule type" value="Genomic_DNA"/>
</dbReference>
<evidence type="ECO:0000256" key="1">
    <source>
        <dbReference type="ARBA" id="ARBA00006432"/>
    </source>
</evidence>
<dbReference type="PANTHER" id="PTHR43859">
    <property type="entry name" value="ACYL-ACTIVATING ENZYME"/>
    <property type="match status" value="1"/>
</dbReference>
<evidence type="ECO:0000313" key="11">
    <source>
        <dbReference type="Proteomes" id="UP000027186"/>
    </source>
</evidence>
<dbReference type="CDD" id="cd12118">
    <property type="entry name" value="ttLC_FACS_AEE21_like"/>
    <property type="match status" value="1"/>
</dbReference>
<evidence type="ECO:0000256" key="6">
    <source>
        <dbReference type="ARBA" id="ARBA00066616"/>
    </source>
</evidence>
<evidence type="ECO:0000256" key="7">
    <source>
        <dbReference type="ARBA" id="ARBA00067668"/>
    </source>
</evidence>
<evidence type="ECO:0000259" key="9">
    <source>
        <dbReference type="Pfam" id="PF13193"/>
    </source>
</evidence>
<evidence type="ECO:0000256" key="5">
    <source>
        <dbReference type="ARBA" id="ARBA00051915"/>
    </source>
</evidence>
<accession>A0A060DUE0</accession>
<keyword evidence="2" id="KW-0436">Ligase</keyword>
<dbReference type="PROSITE" id="PS00455">
    <property type="entry name" value="AMP_BINDING"/>
    <property type="match status" value="1"/>
</dbReference>
<dbReference type="PANTHER" id="PTHR43859:SF4">
    <property type="entry name" value="BUTANOATE--COA LIGASE AAE1-RELATED"/>
    <property type="match status" value="1"/>
</dbReference>
<evidence type="ECO:0000313" key="10">
    <source>
        <dbReference type="EMBL" id="AIB16295.1"/>
    </source>
</evidence>